<organism evidence="1">
    <name type="scientific">marine sediment metagenome</name>
    <dbReference type="NCBI Taxonomy" id="412755"/>
    <lineage>
        <taxon>unclassified sequences</taxon>
        <taxon>metagenomes</taxon>
        <taxon>ecological metagenomes</taxon>
    </lineage>
</organism>
<dbReference type="AlphaFoldDB" id="A0A0F9TSH4"/>
<comment type="caution">
    <text evidence="1">The sequence shown here is derived from an EMBL/GenBank/DDBJ whole genome shotgun (WGS) entry which is preliminary data.</text>
</comment>
<evidence type="ECO:0000313" key="1">
    <source>
        <dbReference type="EMBL" id="KKN44318.1"/>
    </source>
</evidence>
<gene>
    <name evidence="1" type="ORF">LCGC14_0694200</name>
</gene>
<accession>A0A0F9TSH4</accession>
<name>A0A0F9TSH4_9ZZZZ</name>
<sequence>MIFKLEQQVEGDNARFTIDMTGYELHIIKQSKEARNHFFENIAQELKLT</sequence>
<reference evidence="1" key="1">
    <citation type="journal article" date="2015" name="Nature">
        <title>Complex archaea that bridge the gap between prokaryotes and eukaryotes.</title>
        <authorList>
            <person name="Spang A."/>
            <person name="Saw J.H."/>
            <person name="Jorgensen S.L."/>
            <person name="Zaremba-Niedzwiedzka K."/>
            <person name="Martijn J."/>
            <person name="Lind A.E."/>
            <person name="van Eijk R."/>
            <person name="Schleper C."/>
            <person name="Guy L."/>
            <person name="Ettema T.J."/>
        </authorList>
    </citation>
    <scope>NUCLEOTIDE SEQUENCE</scope>
</reference>
<dbReference type="EMBL" id="LAZR01001457">
    <property type="protein sequence ID" value="KKN44318.1"/>
    <property type="molecule type" value="Genomic_DNA"/>
</dbReference>
<proteinExistence type="predicted"/>
<protein>
    <submittedName>
        <fullName evidence="1">Uncharacterized protein</fullName>
    </submittedName>
</protein>